<protein>
    <submittedName>
        <fullName evidence="1">Uncharacterized protein</fullName>
    </submittedName>
</protein>
<comment type="caution">
    <text evidence="1">The sequence shown here is derived from an EMBL/GenBank/DDBJ whole genome shotgun (WGS) entry which is preliminary data.</text>
</comment>
<evidence type="ECO:0000313" key="2">
    <source>
        <dbReference type="Proteomes" id="UP000813068"/>
    </source>
</evidence>
<gene>
    <name evidence="1" type="ORF">KRX52_13090</name>
</gene>
<evidence type="ECO:0000313" key="1">
    <source>
        <dbReference type="EMBL" id="MBV2133715.1"/>
    </source>
</evidence>
<proteinExistence type="predicted"/>
<name>A0ABS6MY26_9GAMM</name>
<dbReference type="Proteomes" id="UP000813068">
    <property type="component" value="Unassembled WGS sequence"/>
</dbReference>
<keyword evidence="2" id="KW-1185">Reference proteome</keyword>
<accession>A0ABS6MY26</accession>
<sequence>MPDFLIQALSRIWRRMATISLLDHRSNRIADGAMPNHKREPQIGQLLLATSIFS</sequence>
<dbReference type="RefSeq" id="WP_217682168.1">
    <property type="nucleotide sequence ID" value="NZ_JAHRGL010000033.1"/>
</dbReference>
<reference evidence="1 2" key="1">
    <citation type="submission" date="2021-06" db="EMBL/GenBank/DDBJ databases">
        <title>Differences between aerobic and microaerobic xylene degrading microbial communities.</title>
        <authorList>
            <person name="Banerjee S."/>
            <person name="Tancsics A."/>
        </authorList>
    </citation>
    <scope>NUCLEOTIDE SEQUENCE [LARGE SCALE GENOMIC DNA]</scope>
    <source>
        <strain evidence="1 2">MAP12</strain>
    </source>
</reference>
<organism evidence="1 2">
    <name type="scientific">Geopseudomonas aromaticivorans</name>
    <dbReference type="NCBI Taxonomy" id="2849492"/>
    <lineage>
        <taxon>Bacteria</taxon>
        <taxon>Pseudomonadati</taxon>
        <taxon>Pseudomonadota</taxon>
        <taxon>Gammaproteobacteria</taxon>
        <taxon>Pseudomonadales</taxon>
        <taxon>Pseudomonadaceae</taxon>
        <taxon>Geopseudomonas</taxon>
    </lineage>
</organism>
<dbReference type="EMBL" id="JAHRGL010000033">
    <property type="protein sequence ID" value="MBV2133715.1"/>
    <property type="molecule type" value="Genomic_DNA"/>
</dbReference>